<proteinExistence type="predicted"/>
<dbReference type="RefSeq" id="WP_230066521.1">
    <property type="nucleotide sequence ID" value="NZ_BAABLL010000019.1"/>
</dbReference>
<organism evidence="1 2">
    <name type="scientific">Arthrobacter cryoconiti</name>
    <dbReference type="NCBI Taxonomy" id="748907"/>
    <lineage>
        <taxon>Bacteria</taxon>
        <taxon>Bacillati</taxon>
        <taxon>Actinomycetota</taxon>
        <taxon>Actinomycetes</taxon>
        <taxon>Micrococcales</taxon>
        <taxon>Micrococcaceae</taxon>
        <taxon>Arthrobacter</taxon>
    </lineage>
</organism>
<evidence type="ECO:0000313" key="2">
    <source>
        <dbReference type="Proteomes" id="UP001595773"/>
    </source>
</evidence>
<comment type="caution">
    <text evidence="1">The sequence shown here is derived from an EMBL/GenBank/DDBJ whole genome shotgun (WGS) entry which is preliminary data.</text>
</comment>
<protein>
    <submittedName>
        <fullName evidence="1">Uncharacterized protein</fullName>
    </submittedName>
</protein>
<sequence>MTDNGLAARRDELENAAGDLRELCEDVAVPMQNKQYVTYFCGVTEQAIAQRAPRRKAFYAAIERYSAAHAALEQELATAGYAAREIASIEKETARFEQLRQEICQASGDAL</sequence>
<name>A0ABV8QZ29_9MICC</name>
<accession>A0ABV8QZ29</accession>
<reference evidence="2" key="1">
    <citation type="journal article" date="2019" name="Int. J. Syst. Evol. Microbiol.">
        <title>The Global Catalogue of Microorganisms (GCM) 10K type strain sequencing project: providing services to taxonomists for standard genome sequencing and annotation.</title>
        <authorList>
            <consortium name="The Broad Institute Genomics Platform"/>
            <consortium name="The Broad Institute Genome Sequencing Center for Infectious Disease"/>
            <person name="Wu L."/>
            <person name="Ma J."/>
        </authorList>
    </citation>
    <scope>NUCLEOTIDE SEQUENCE [LARGE SCALE GENOMIC DNA]</scope>
    <source>
        <strain evidence="2">CGMCC 1.10698</strain>
    </source>
</reference>
<dbReference type="EMBL" id="JBHSCQ010000005">
    <property type="protein sequence ID" value="MFC4264908.1"/>
    <property type="molecule type" value="Genomic_DNA"/>
</dbReference>
<dbReference type="Proteomes" id="UP001595773">
    <property type="component" value="Unassembled WGS sequence"/>
</dbReference>
<keyword evidence="2" id="KW-1185">Reference proteome</keyword>
<gene>
    <name evidence="1" type="ORF">ACFOW9_04765</name>
</gene>
<evidence type="ECO:0000313" key="1">
    <source>
        <dbReference type="EMBL" id="MFC4264908.1"/>
    </source>
</evidence>